<dbReference type="SUPFAM" id="SSF47823">
    <property type="entry name" value="lambda integrase-like, N-terminal domain"/>
    <property type="match status" value="1"/>
</dbReference>
<keyword evidence="2 4" id="KW-0238">DNA-binding</keyword>
<dbReference type="NCBIfam" id="NF001399">
    <property type="entry name" value="PRK00283.1"/>
    <property type="match status" value="1"/>
</dbReference>
<evidence type="ECO:0000256" key="1">
    <source>
        <dbReference type="ARBA" id="ARBA00022908"/>
    </source>
</evidence>
<feature type="domain" description="Core-binding (CB)" evidence="6">
    <location>
        <begin position="1"/>
        <end position="86"/>
    </location>
</feature>
<keyword evidence="1" id="KW-0229">DNA integration</keyword>
<dbReference type="InterPro" id="IPR044068">
    <property type="entry name" value="CB"/>
</dbReference>
<dbReference type="PANTHER" id="PTHR30349">
    <property type="entry name" value="PHAGE INTEGRASE-RELATED"/>
    <property type="match status" value="1"/>
</dbReference>
<dbReference type="Proteomes" id="UP000670947">
    <property type="component" value="Unassembled WGS sequence"/>
</dbReference>
<dbReference type="InterPro" id="IPR002104">
    <property type="entry name" value="Integrase_catalytic"/>
</dbReference>
<dbReference type="RefSeq" id="WP_208847000.1">
    <property type="nucleotide sequence ID" value="NZ_JAGGDJ010000003.1"/>
</dbReference>
<name>A0ABS3W6T7_9BACL</name>
<dbReference type="EMBL" id="JAGGDJ010000003">
    <property type="protein sequence ID" value="MBO7744024.1"/>
    <property type="molecule type" value="Genomic_DNA"/>
</dbReference>
<evidence type="ECO:0000256" key="2">
    <source>
        <dbReference type="ARBA" id="ARBA00023125"/>
    </source>
</evidence>
<evidence type="ECO:0000313" key="8">
    <source>
        <dbReference type="Proteomes" id="UP000670947"/>
    </source>
</evidence>
<dbReference type="PANTHER" id="PTHR30349:SF81">
    <property type="entry name" value="TYROSINE RECOMBINASE XERC"/>
    <property type="match status" value="1"/>
</dbReference>
<dbReference type="Pfam" id="PF00589">
    <property type="entry name" value="Phage_integrase"/>
    <property type="match status" value="1"/>
</dbReference>
<evidence type="ECO:0000259" key="5">
    <source>
        <dbReference type="PROSITE" id="PS51898"/>
    </source>
</evidence>
<keyword evidence="3" id="KW-0233">DNA recombination</keyword>
<dbReference type="Pfam" id="PF02899">
    <property type="entry name" value="Phage_int_SAM_1"/>
    <property type="match status" value="1"/>
</dbReference>
<sequence>MNEDVKAFIDALRQGERPKSPQTLQSYERDLLQMTAYLRGEGVDRAEDVQKHQLSLYFNRLREQGRAAATVARQMVAVRSFFHGLVASGRIPSNPAIGLEAPKPDKRKAEALEPEEIERLLAAPDAASDAGMRDAAMMETLYATGMRVSELVALDLEHVRLELGIIRCVDARGRERIIPVGGAAADALTAYLERVRPQLAKAGGQALFLNLQGGRITRQGLWKILKQAARDAGIERELTPHSLRQAFAAHLLRNGADLRSVQEMMGHAGLQATLQYAQPAKARINDVYRQAHPRAGRHT</sequence>
<evidence type="ECO:0000313" key="7">
    <source>
        <dbReference type="EMBL" id="MBO7744024.1"/>
    </source>
</evidence>
<keyword evidence="8" id="KW-1185">Reference proteome</keyword>
<dbReference type="Gene3D" id="1.10.443.10">
    <property type="entry name" value="Intergrase catalytic core"/>
    <property type="match status" value="1"/>
</dbReference>
<evidence type="ECO:0000256" key="3">
    <source>
        <dbReference type="ARBA" id="ARBA00023172"/>
    </source>
</evidence>
<dbReference type="SUPFAM" id="SSF56349">
    <property type="entry name" value="DNA breaking-rejoining enzymes"/>
    <property type="match status" value="1"/>
</dbReference>
<dbReference type="InterPro" id="IPR050090">
    <property type="entry name" value="Tyrosine_recombinase_XerCD"/>
</dbReference>
<reference evidence="7 8" key="1">
    <citation type="submission" date="2021-03" db="EMBL/GenBank/DDBJ databases">
        <title>Paenibacillus artemisicola MWE-103 whole genome sequence.</title>
        <authorList>
            <person name="Ham Y.J."/>
        </authorList>
    </citation>
    <scope>NUCLEOTIDE SEQUENCE [LARGE SCALE GENOMIC DNA]</scope>
    <source>
        <strain evidence="7 8">MWE-103</strain>
    </source>
</reference>
<accession>A0ABS3W6T7</accession>
<dbReference type="InterPro" id="IPR011010">
    <property type="entry name" value="DNA_brk_join_enz"/>
</dbReference>
<dbReference type="InterPro" id="IPR013762">
    <property type="entry name" value="Integrase-like_cat_sf"/>
</dbReference>
<proteinExistence type="predicted"/>
<dbReference type="PROSITE" id="PS51898">
    <property type="entry name" value="TYR_RECOMBINASE"/>
    <property type="match status" value="1"/>
</dbReference>
<feature type="domain" description="Tyr recombinase" evidence="5">
    <location>
        <begin position="107"/>
        <end position="289"/>
    </location>
</feature>
<comment type="caution">
    <text evidence="7">The sequence shown here is derived from an EMBL/GenBank/DDBJ whole genome shotgun (WGS) entry which is preliminary data.</text>
</comment>
<evidence type="ECO:0000256" key="4">
    <source>
        <dbReference type="PROSITE-ProRule" id="PRU01248"/>
    </source>
</evidence>
<dbReference type="PROSITE" id="PS51900">
    <property type="entry name" value="CB"/>
    <property type="match status" value="1"/>
</dbReference>
<evidence type="ECO:0000259" key="6">
    <source>
        <dbReference type="PROSITE" id="PS51900"/>
    </source>
</evidence>
<organism evidence="7 8">
    <name type="scientific">Paenibacillus artemisiicola</name>
    <dbReference type="NCBI Taxonomy" id="1172618"/>
    <lineage>
        <taxon>Bacteria</taxon>
        <taxon>Bacillati</taxon>
        <taxon>Bacillota</taxon>
        <taxon>Bacilli</taxon>
        <taxon>Bacillales</taxon>
        <taxon>Paenibacillaceae</taxon>
        <taxon>Paenibacillus</taxon>
    </lineage>
</organism>
<dbReference type="Gene3D" id="1.10.150.130">
    <property type="match status" value="1"/>
</dbReference>
<dbReference type="InterPro" id="IPR010998">
    <property type="entry name" value="Integrase_recombinase_N"/>
</dbReference>
<dbReference type="CDD" id="cd00798">
    <property type="entry name" value="INT_XerDC_C"/>
    <property type="match status" value="1"/>
</dbReference>
<dbReference type="InterPro" id="IPR004107">
    <property type="entry name" value="Integrase_SAM-like_N"/>
</dbReference>
<protein>
    <submittedName>
        <fullName evidence="7">Tyrosine recombinase</fullName>
    </submittedName>
</protein>
<gene>
    <name evidence="7" type="ORF">I8J29_07460</name>
</gene>